<evidence type="ECO:0000313" key="3">
    <source>
        <dbReference type="Proteomes" id="UP000801492"/>
    </source>
</evidence>
<dbReference type="Proteomes" id="UP000801492">
    <property type="component" value="Unassembled WGS sequence"/>
</dbReference>
<gene>
    <name evidence="2" type="ORF">ILUMI_00901</name>
</gene>
<organism evidence="2 3">
    <name type="scientific">Ignelater luminosus</name>
    <name type="common">Cucubano</name>
    <name type="synonym">Pyrophorus luminosus</name>
    <dbReference type="NCBI Taxonomy" id="2038154"/>
    <lineage>
        <taxon>Eukaryota</taxon>
        <taxon>Metazoa</taxon>
        <taxon>Ecdysozoa</taxon>
        <taxon>Arthropoda</taxon>
        <taxon>Hexapoda</taxon>
        <taxon>Insecta</taxon>
        <taxon>Pterygota</taxon>
        <taxon>Neoptera</taxon>
        <taxon>Endopterygota</taxon>
        <taxon>Coleoptera</taxon>
        <taxon>Polyphaga</taxon>
        <taxon>Elateriformia</taxon>
        <taxon>Elateroidea</taxon>
        <taxon>Elateridae</taxon>
        <taxon>Agrypninae</taxon>
        <taxon>Pyrophorini</taxon>
        <taxon>Ignelater</taxon>
    </lineage>
</organism>
<protein>
    <submittedName>
        <fullName evidence="2">Uncharacterized protein</fullName>
    </submittedName>
</protein>
<keyword evidence="3" id="KW-1185">Reference proteome</keyword>
<dbReference type="OrthoDB" id="6781428at2759"/>
<dbReference type="EMBL" id="VTPC01000571">
    <property type="protein sequence ID" value="KAF2905281.1"/>
    <property type="molecule type" value="Genomic_DNA"/>
</dbReference>
<dbReference type="AlphaFoldDB" id="A0A8K0GMQ0"/>
<comment type="caution">
    <text evidence="2">The sequence shown here is derived from an EMBL/GenBank/DDBJ whole genome shotgun (WGS) entry which is preliminary data.</text>
</comment>
<feature type="region of interest" description="Disordered" evidence="1">
    <location>
        <begin position="218"/>
        <end position="242"/>
    </location>
</feature>
<reference evidence="2" key="1">
    <citation type="submission" date="2019-08" db="EMBL/GenBank/DDBJ databases">
        <title>The genome of the North American firefly Photinus pyralis.</title>
        <authorList>
            <consortium name="Photinus pyralis genome working group"/>
            <person name="Fallon T.R."/>
            <person name="Sander Lower S.E."/>
            <person name="Weng J.-K."/>
        </authorList>
    </citation>
    <scope>NUCLEOTIDE SEQUENCE</scope>
    <source>
        <strain evidence="2">TRF0915ILg1</strain>
        <tissue evidence="2">Whole body</tissue>
    </source>
</reference>
<proteinExistence type="predicted"/>
<name>A0A8K0GMQ0_IGNLU</name>
<evidence type="ECO:0000256" key="1">
    <source>
        <dbReference type="SAM" id="MobiDB-lite"/>
    </source>
</evidence>
<accession>A0A8K0GMQ0</accession>
<evidence type="ECO:0000313" key="2">
    <source>
        <dbReference type="EMBL" id="KAF2905281.1"/>
    </source>
</evidence>
<sequence length="242" mass="27900">MNLNTNESDSKPFSAGSSDDYKPESSDYSDLENKNYTTRSPNYKQKIVKNQSVVSCKRKKKRNPVMWKRNIRKRKLASGEEHINTADKVLPARKPDRILGPYAFEVFKKAFCSLHGISRKRVELIPQHLSKPSTITAPQDMRGKYKNNRNTIPLEVTENINKHIQEFPRRKLHYGRSKNLEAENKAYDAQFALQKLIYDNVMTVASKYVSEDCMPYYPSLKNNSQNDKGETDTTDDNNGSKD</sequence>
<feature type="region of interest" description="Disordered" evidence="1">
    <location>
        <begin position="1"/>
        <end position="44"/>
    </location>
</feature>
<feature type="compositionally biased region" description="Polar residues" evidence="1">
    <location>
        <begin position="34"/>
        <end position="44"/>
    </location>
</feature>